<proteinExistence type="predicted"/>
<organism evidence="1 2">
    <name type="scientific">Robiginitalea aurantiaca</name>
    <dbReference type="NCBI Taxonomy" id="3056915"/>
    <lineage>
        <taxon>Bacteria</taxon>
        <taxon>Pseudomonadati</taxon>
        <taxon>Bacteroidota</taxon>
        <taxon>Flavobacteriia</taxon>
        <taxon>Flavobacteriales</taxon>
        <taxon>Flavobacteriaceae</taxon>
        <taxon>Robiginitalea</taxon>
    </lineage>
</organism>
<comment type="caution">
    <text evidence="1">The sequence shown here is derived from an EMBL/GenBank/DDBJ whole genome shotgun (WGS) entry which is preliminary data.</text>
</comment>
<sequence length="327" mass="37589">MKIYITLDYELFFGSKTGTPEKCMIDPTRRLSEIVAPFDIKFTCFVDSGYLLALKRQKKEYDILERDFEIIKEQLIQLTRSGHGVELHVHPHWEDSFFDGSQWQINTERYKLSAFSSSSVMDIVQSHTDVLKEITGRAPVAYRAGGWSAQPFPPIGKALENQEIFVDSSVFPGGFYTSDHQQFDFRAVPAYTTEYRFSEDLIHPDTEGKFKEIPISACKVPPSFYWKLAGRKFFGGADHKSYGDGQPIRLSKGYFEKLTRTSIDVVSMDGYKSSFLEKALKRYVKHTSNQGNFVILGHPKAFSSYSLKKFQRFLEKTAETHQYSTFQ</sequence>
<reference evidence="1" key="1">
    <citation type="submission" date="2023-06" db="EMBL/GenBank/DDBJ databases">
        <title>Robiginitalea aurantiacus sp. nov. and Algoriphagus sediminis sp. nov., isolated from coastal sediment.</title>
        <authorList>
            <person name="Zhou Z.Y."/>
            <person name="An J."/>
            <person name="Jia Y.W."/>
            <person name="Du Z.J."/>
        </authorList>
    </citation>
    <scope>NUCLEOTIDE SEQUENCE</scope>
    <source>
        <strain evidence="1">M39</strain>
    </source>
</reference>
<dbReference type="EMBL" id="JAUDUY010000001">
    <property type="protein sequence ID" value="MDM9629904.1"/>
    <property type="molecule type" value="Genomic_DNA"/>
</dbReference>
<keyword evidence="2" id="KW-1185">Reference proteome</keyword>
<evidence type="ECO:0008006" key="3">
    <source>
        <dbReference type="Google" id="ProtNLM"/>
    </source>
</evidence>
<name>A0ABT7WAQ0_9FLAO</name>
<protein>
    <recommendedName>
        <fullName evidence="3">NodB homology domain-containing protein</fullName>
    </recommendedName>
</protein>
<evidence type="ECO:0000313" key="1">
    <source>
        <dbReference type="EMBL" id="MDM9629904.1"/>
    </source>
</evidence>
<dbReference type="InterPro" id="IPR011330">
    <property type="entry name" value="Glyco_hydro/deAcase_b/a-brl"/>
</dbReference>
<dbReference type="Proteomes" id="UP001174839">
    <property type="component" value="Unassembled WGS sequence"/>
</dbReference>
<evidence type="ECO:0000313" key="2">
    <source>
        <dbReference type="Proteomes" id="UP001174839"/>
    </source>
</evidence>
<dbReference type="RefSeq" id="WP_289723272.1">
    <property type="nucleotide sequence ID" value="NZ_JAUDUY010000001.1"/>
</dbReference>
<dbReference type="Gene3D" id="3.20.20.370">
    <property type="entry name" value="Glycoside hydrolase/deacetylase"/>
    <property type="match status" value="1"/>
</dbReference>
<dbReference type="SUPFAM" id="SSF88713">
    <property type="entry name" value="Glycoside hydrolase/deacetylase"/>
    <property type="match status" value="1"/>
</dbReference>
<accession>A0ABT7WAQ0</accession>
<gene>
    <name evidence="1" type="ORF">QU605_00365</name>
</gene>